<feature type="region of interest" description="Disordered" evidence="1">
    <location>
        <begin position="69"/>
        <end position="104"/>
    </location>
</feature>
<dbReference type="GO" id="GO:0006893">
    <property type="term" value="P:Golgi to plasma membrane transport"/>
    <property type="evidence" value="ECO:0007669"/>
    <property type="project" value="TreeGrafter"/>
</dbReference>
<name>A0A5J4YFM6_PORPP</name>
<dbReference type="Proteomes" id="UP000324585">
    <property type="component" value="Unassembled WGS sequence"/>
</dbReference>
<feature type="compositionally biased region" description="Polar residues" evidence="1">
    <location>
        <begin position="459"/>
        <end position="476"/>
    </location>
</feature>
<dbReference type="GO" id="GO:0005546">
    <property type="term" value="F:phosphatidylinositol-4,5-bisphosphate binding"/>
    <property type="evidence" value="ECO:0007669"/>
    <property type="project" value="TreeGrafter"/>
</dbReference>
<dbReference type="Pfam" id="PF15277">
    <property type="entry name" value="Sec3-PIP2_bind"/>
    <property type="match status" value="1"/>
</dbReference>
<feature type="compositionally biased region" description="Polar residues" evidence="1">
    <location>
        <begin position="402"/>
        <end position="412"/>
    </location>
</feature>
<feature type="compositionally biased region" description="Basic and acidic residues" evidence="1">
    <location>
        <begin position="517"/>
        <end position="539"/>
    </location>
</feature>
<dbReference type="EMBL" id="VRMN01000033">
    <property type="protein sequence ID" value="KAA8490316.1"/>
    <property type="molecule type" value="Genomic_DNA"/>
</dbReference>
<feature type="region of interest" description="Disordered" evidence="1">
    <location>
        <begin position="1658"/>
        <end position="1688"/>
    </location>
</feature>
<feature type="region of interest" description="Disordered" evidence="1">
    <location>
        <begin position="301"/>
        <end position="336"/>
    </location>
</feature>
<feature type="compositionally biased region" description="Basic and acidic residues" evidence="1">
    <location>
        <begin position="1658"/>
        <end position="1673"/>
    </location>
</feature>
<dbReference type="OrthoDB" id="7143at2759"/>
<feature type="compositionally biased region" description="Basic and acidic residues" evidence="1">
    <location>
        <begin position="376"/>
        <end position="386"/>
    </location>
</feature>
<feature type="region of interest" description="Disordered" evidence="1">
    <location>
        <begin position="1416"/>
        <end position="1469"/>
    </location>
</feature>
<dbReference type="PANTHER" id="PTHR16092:SF14">
    <property type="entry name" value="EXOCYST COMPLEX COMPONENT 1 ISOFORM X1"/>
    <property type="match status" value="1"/>
</dbReference>
<reference evidence="4" key="1">
    <citation type="journal article" date="2019" name="Nat. Commun.">
        <title>Expansion of phycobilisome linker gene families in mesophilic red algae.</title>
        <authorList>
            <person name="Lee J."/>
            <person name="Kim D."/>
            <person name="Bhattacharya D."/>
            <person name="Yoon H.S."/>
        </authorList>
    </citation>
    <scope>NUCLEOTIDE SEQUENCE [LARGE SCALE GENOMIC DNA]</scope>
    <source>
        <strain evidence="4">CCMP 1328</strain>
    </source>
</reference>
<evidence type="ECO:0000313" key="4">
    <source>
        <dbReference type="Proteomes" id="UP000324585"/>
    </source>
</evidence>
<feature type="compositionally biased region" description="Polar residues" evidence="1">
    <location>
        <begin position="925"/>
        <end position="936"/>
    </location>
</feature>
<feature type="region of interest" description="Disordered" evidence="1">
    <location>
        <begin position="357"/>
        <end position="558"/>
    </location>
</feature>
<feature type="compositionally biased region" description="Low complexity" evidence="1">
    <location>
        <begin position="74"/>
        <end position="86"/>
    </location>
</feature>
<feature type="compositionally biased region" description="Polar residues" evidence="1">
    <location>
        <begin position="363"/>
        <end position="374"/>
    </location>
</feature>
<dbReference type="PANTHER" id="PTHR16092">
    <property type="entry name" value="SEC3/SYNTAXIN-RELATED"/>
    <property type="match status" value="1"/>
</dbReference>
<evidence type="ECO:0000259" key="2">
    <source>
        <dbReference type="Pfam" id="PF15277"/>
    </source>
</evidence>
<dbReference type="GO" id="GO:0000145">
    <property type="term" value="C:exocyst"/>
    <property type="evidence" value="ECO:0007669"/>
    <property type="project" value="TreeGrafter"/>
</dbReference>
<dbReference type="GO" id="GO:0006887">
    <property type="term" value="P:exocytosis"/>
    <property type="evidence" value="ECO:0007669"/>
    <property type="project" value="TreeGrafter"/>
</dbReference>
<feature type="region of interest" description="Disordered" evidence="1">
    <location>
        <begin position="576"/>
        <end position="605"/>
    </location>
</feature>
<organism evidence="3 4">
    <name type="scientific">Porphyridium purpureum</name>
    <name type="common">Red alga</name>
    <name type="synonym">Porphyridium cruentum</name>
    <dbReference type="NCBI Taxonomy" id="35688"/>
    <lineage>
        <taxon>Eukaryota</taxon>
        <taxon>Rhodophyta</taxon>
        <taxon>Bangiophyceae</taxon>
        <taxon>Porphyridiales</taxon>
        <taxon>Porphyridiaceae</taxon>
        <taxon>Porphyridium</taxon>
    </lineage>
</organism>
<evidence type="ECO:0000256" key="1">
    <source>
        <dbReference type="SAM" id="MobiDB-lite"/>
    </source>
</evidence>
<dbReference type="InterPro" id="IPR028258">
    <property type="entry name" value="Sec3-PIP2_bind"/>
</dbReference>
<comment type="caution">
    <text evidence="3">The sequence shown here is derived from an EMBL/GenBank/DDBJ whole genome shotgun (WGS) entry which is preliminary data.</text>
</comment>
<accession>A0A5J4YFM6</accession>
<proteinExistence type="predicted"/>
<feature type="compositionally biased region" description="Polar residues" evidence="1">
    <location>
        <begin position="505"/>
        <end position="516"/>
    </location>
</feature>
<gene>
    <name evidence="3" type="ORF">FVE85_8926</name>
</gene>
<keyword evidence="4" id="KW-1185">Reference proteome</keyword>
<feature type="compositionally biased region" description="Low complexity" evidence="1">
    <location>
        <begin position="423"/>
        <end position="433"/>
    </location>
</feature>
<sequence>MCVLRKDGGHAGRGARGACPARARDAARDKMLEERIGKETHELIQAVELGLRGAERCLFAVMVRRATSGGGVGSTSAARSSSHVTVPAADEGRSAGGAWTPGALRSRSDMQGDVHMYDGPAGSGRIVSSGEANAAVKSQPGLEAGSERVGGKKGLSLFSMNIKVNMPNFMGGNNQNRSSTARKCLAVCETERGSPQLRLHLMQDAPFATGKLAISRTWLLNDLSKVDGLNAPADVALEFALLFSDTKRLVWVCDSPRDRAIFLWGLLQTCASRLSRAPPVEGLRILELQEFAQACLNVPVTQPPQTSKSTSGGDGSSAQKLEFPAESASGHSNLASGVLEDGGGTAVSKSGFAGLNDILSPKMSKTQRSVGTRQPSKKDKEKEKLRRSGGLLSPGGGLGRKFSSSENHQSVDTSKDEQLGVEQSQQQQSQQQQPNQGKSSTTGKLKNLLRRGAARQRSSEQITNLFNKRRTSSAGTVESEDGDSETEVHEPVALRVSARPGAANNGLQRYLSSSDRTGIKEKMMSDESDRKASEDREGDSFVNAAKDASEATGMAPYPRAKSEKIIKVTTKPPLDGQYVQGRASPGGSLVTGGDKSRGTGTPSDLKSEVEQVAFELEQRRISGDGAAAYVRISQSASAHNMEAARSRSSVTSASIEEAAGPVRLDEMDPDFLTRNRNAAFAPQRVLEYQLTREELEDLEIIAEAMPESRQSRVPAQSLIHLLGGAALTGAISDCIRSSEKAILEEILRSDEKAHVTQNILSELARTLEEAEPWLRDASAQAKRGYAAIEIVQHQLYVLDVQMHNAKRLQDRIELVTEIVTLPPIHAKVIERLTRSAAANTMQKLLLEESYLTSAVIPALSVLTDRLTFMNRNLVLQELDIIQSARQKFTRACFRLSPSLELFVSERMDEDLKLRGKDICTRLEQKQSSSRHPQSVSDGERRGRKLALSELNGLLGCLFVIHECVQQDHLQSMPRYGGGHGVGSGPGSVAAMRARSAAIQASGGASPVGVGVLAGGLIHAHLVPVAHDDSSIEPPIQASRSVRASVSPRKLAGLSSFDRIAITSGTTSSGAALASPSQPIQQRDGIAAAVTNDTRVQQLFQGQAFDSFGSSVRFELFTKEVLDMDAMATLLAVSHAGAISHWPAIDVFPAVAIDFAASYEKHFEANVIAALQGMFDEVLSKKDPSAFALQPRQAVRAFINLLARTSVQEELILFRIFYEPIVHHLIFHTQLSRSQALLRYQAFMWVTLCGMFQSPLSQFWMLCERYMSETGALGAFLLYTEFKVLLSSLQQLTRTDMLRWCSKAAIPSAPDLGVEAAEVKKAFCLTYINLVLRVLESTCKHVFRNALNSELARLSQAADALHLVSSTAGSSLDDSMSLVPKSKREGVGHAASSPNGTAAVPKPSKVATQRLLTERASVASGEAVEEQSPGSKTKTMKKKGPPGANALSVDQNQRGSRARRGSSGLGPNATFGGIDKGLGVAAKGSLKSPAVRQREASLAYFETVKAIGDLIHALLEAGREVRLNYKERCIMDWSAFEVEADAASAPRDSSSNRMPMATLERKALLTGAPPKSQHVLALETRVVVCNLLRESMERMISVCMTNTDVAVQQYLRADLVKLQAFSYILWAGRGRGGTAGGTAEQKGAAPACLIVEWEPEVRDGAKDEDVQVGEKELHASPPVREQPSLPSGDEIPSEALKSLWRVQQLTLTRYLDRVFGRVFEKLQDALGDPPDRVEKKVSRSIADLMNVKSVAQRMYSMIESDLDSTAKLLVQKDLWCALVLFSQARLSAIADSLENRALPNAALLVRSYAARLAKALV</sequence>
<feature type="region of interest" description="Disordered" evidence="1">
    <location>
        <begin position="922"/>
        <end position="941"/>
    </location>
</feature>
<feature type="domain" description="Exocyst complex component Sec3 PIP2-binding N-terminal" evidence="2">
    <location>
        <begin position="182"/>
        <end position="270"/>
    </location>
</feature>
<feature type="region of interest" description="Disordered" evidence="1">
    <location>
        <begin position="1369"/>
        <end position="1403"/>
    </location>
</feature>
<protein>
    <recommendedName>
        <fullName evidence="2">Exocyst complex component Sec3 PIP2-binding N-terminal domain-containing protein</fullName>
    </recommendedName>
</protein>
<dbReference type="Gene3D" id="2.30.29.90">
    <property type="match status" value="1"/>
</dbReference>
<feature type="compositionally biased region" description="Polar residues" evidence="1">
    <location>
        <begin position="434"/>
        <end position="444"/>
    </location>
</feature>
<dbReference type="GO" id="GO:0005886">
    <property type="term" value="C:plasma membrane"/>
    <property type="evidence" value="ECO:0007669"/>
    <property type="project" value="TreeGrafter"/>
</dbReference>
<evidence type="ECO:0000313" key="3">
    <source>
        <dbReference type="EMBL" id="KAA8490316.1"/>
    </source>
</evidence>